<dbReference type="GO" id="GO:0016787">
    <property type="term" value="F:hydrolase activity"/>
    <property type="evidence" value="ECO:0007669"/>
    <property type="project" value="UniProtKB-KW"/>
</dbReference>
<comment type="function">
    <text evidence="9">DEAD-box RNA helicase involved in various cellular processes at low temperature, including ribosome biogenesis, mRNA degradation and translation initiation.</text>
</comment>
<dbReference type="Pfam" id="PF03880">
    <property type="entry name" value="DbpA"/>
    <property type="match status" value="2"/>
</dbReference>
<proteinExistence type="inferred from homology"/>
<dbReference type="CDD" id="cd00268">
    <property type="entry name" value="DEADc"/>
    <property type="match status" value="1"/>
</dbReference>
<dbReference type="GO" id="GO:0005840">
    <property type="term" value="C:ribosome"/>
    <property type="evidence" value="ECO:0007669"/>
    <property type="project" value="TreeGrafter"/>
</dbReference>
<keyword evidence="3 9" id="KW-0378">Hydrolase</keyword>
<evidence type="ECO:0000256" key="3">
    <source>
        <dbReference type="ARBA" id="ARBA00022801"/>
    </source>
</evidence>
<dbReference type="InterPro" id="IPR057325">
    <property type="entry name" value="DeaD_dimer"/>
</dbReference>
<dbReference type="Gene3D" id="3.40.50.300">
    <property type="entry name" value="P-loop containing nucleotide triphosphate hydrolases"/>
    <property type="match status" value="2"/>
</dbReference>
<comment type="caution">
    <text evidence="15">The sequence shown here is derived from an EMBL/GenBank/DDBJ whole genome shotgun (WGS) entry which is preliminary data.</text>
</comment>
<dbReference type="InterPro" id="IPR014001">
    <property type="entry name" value="Helicase_ATP-bd"/>
</dbReference>
<evidence type="ECO:0000259" key="14">
    <source>
        <dbReference type="PROSITE" id="PS51195"/>
    </source>
</evidence>
<feature type="compositionally biased region" description="Basic and acidic residues" evidence="11">
    <location>
        <begin position="592"/>
        <end position="602"/>
    </location>
</feature>
<dbReference type="InterPro" id="IPR027417">
    <property type="entry name" value="P-loop_NTPase"/>
</dbReference>
<keyword evidence="7 9" id="KW-0346">Stress response</keyword>
<accession>A0A6L8MJP4</accession>
<dbReference type="InterPro" id="IPR001650">
    <property type="entry name" value="Helicase_C-like"/>
</dbReference>
<evidence type="ECO:0000259" key="12">
    <source>
        <dbReference type="PROSITE" id="PS51192"/>
    </source>
</evidence>
<evidence type="ECO:0000256" key="11">
    <source>
        <dbReference type="SAM" id="MobiDB-lite"/>
    </source>
</evidence>
<dbReference type="InterPro" id="IPR034415">
    <property type="entry name" value="CsdA_RRM"/>
</dbReference>
<dbReference type="PANTHER" id="PTHR47963">
    <property type="entry name" value="DEAD-BOX ATP-DEPENDENT RNA HELICASE 47, MITOCHONDRIAL"/>
    <property type="match status" value="1"/>
</dbReference>
<feature type="domain" description="DEAD-box RNA helicase Q" evidence="14">
    <location>
        <begin position="9"/>
        <end position="37"/>
    </location>
</feature>
<dbReference type="InterPro" id="IPR000629">
    <property type="entry name" value="RNA-helicase_DEAD-box_CS"/>
</dbReference>
<dbReference type="GO" id="GO:0006401">
    <property type="term" value="P:RNA catabolic process"/>
    <property type="evidence" value="ECO:0007669"/>
    <property type="project" value="UniProtKB-UniRule"/>
</dbReference>
<evidence type="ECO:0000313" key="15">
    <source>
        <dbReference type="EMBL" id="MYM82769.1"/>
    </source>
</evidence>
<keyword evidence="6 9" id="KW-0694">RNA-binding</keyword>
<dbReference type="GO" id="GO:0005524">
    <property type="term" value="F:ATP binding"/>
    <property type="evidence" value="ECO:0007669"/>
    <property type="project" value="UniProtKB-UniRule"/>
</dbReference>
<evidence type="ECO:0000256" key="6">
    <source>
        <dbReference type="ARBA" id="ARBA00022884"/>
    </source>
</evidence>
<dbReference type="GO" id="GO:0003724">
    <property type="term" value="F:RNA helicase activity"/>
    <property type="evidence" value="ECO:0007669"/>
    <property type="project" value="UniProtKB-UniRule"/>
</dbReference>
<keyword evidence="5 9" id="KW-0067">ATP-binding</keyword>
<dbReference type="GO" id="GO:0005829">
    <property type="term" value="C:cytosol"/>
    <property type="evidence" value="ECO:0007669"/>
    <property type="project" value="TreeGrafter"/>
</dbReference>
<comment type="subcellular location">
    <subcellularLocation>
        <location evidence="9">Cytoplasm</location>
    </subcellularLocation>
</comment>
<evidence type="ECO:0000256" key="8">
    <source>
        <dbReference type="ARBA" id="ARBA00047984"/>
    </source>
</evidence>
<keyword evidence="2 9" id="KW-0547">Nucleotide-binding</keyword>
<feature type="region of interest" description="Disordered" evidence="11">
    <location>
        <begin position="573"/>
        <end position="611"/>
    </location>
</feature>
<feature type="compositionally biased region" description="Low complexity" evidence="11">
    <location>
        <begin position="576"/>
        <end position="591"/>
    </location>
</feature>
<dbReference type="InterPro" id="IPR012677">
    <property type="entry name" value="Nucleotide-bd_a/b_plait_sf"/>
</dbReference>
<keyword evidence="1 9" id="KW-0963">Cytoplasm</keyword>
<dbReference type="AlphaFoldDB" id="A0A6L8MJP4"/>
<evidence type="ECO:0000256" key="5">
    <source>
        <dbReference type="ARBA" id="ARBA00022840"/>
    </source>
</evidence>
<feature type="domain" description="Helicase ATP-binding" evidence="12">
    <location>
        <begin position="40"/>
        <end position="211"/>
    </location>
</feature>
<dbReference type="PROSITE" id="PS00039">
    <property type="entry name" value="DEAD_ATP_HELICASE"/>
    <property type="match status" value="1"/>
</dbReference>
<evidence type="ECO:0000256" key="7">
    <source>
        <dbReference type="ARBA" id="ARBA00023016"/>
    </source>
</evidence>
<dbReference type="Pfam" id="PF00271">
    <property type="entry name" value="Helicase_C"/>
    <property type="match status" value="1"/>
</dbReference>
<comment type="catalytic activity">
    <reaction evidence="8 9">
        <text>ATP + H2O = ADP + phosphate + H(+)</text>
        <dbReference type="Rhea" id="RHEA:13065"/>
        <dbReference type="ChEBI" id="CHEBI:15377"/>
        <dbReference type="ChEBI" id="CHEBI:15378"/>
        <dbReference type="ChEBI" id="CHEBI:30616"/>
        <dbReference type="ChEBI" id="CHEBI:43474"/>
        <dbReference type="ChEBI" id="CHEBI:456216"/>
        <dbReference type="EC" id="3.6.4.13"/>
    </reaction>
</comment>
<dbReference type="FunFam" id="3.40.50.300:FF:000108">
    <property type="entry name" value="ATP-dependent RNA helicase RhlE"/>
    <property type="match status" value="1"/>
</dbReference>
<dbReference type="PROSITE" id="PS51195">
    <property type="entry name" value="Q_MOTIF"/>
    <property type="match status" value="1"/>
</dbReference>
<evidence type="ECO:0000259" key="13">
    <source>
        <dbReference type="PROSITE" id="PS51194"/>
    </source>
</evidence>
<sequence>MSDPTSPITLFSDLNLGAPLLKALSDVGYETPSPIQAATIPLLLDNRDVLGQAQTGTGKTAAFALPVLARIDIKQTAPQALVLAPTRELAIQVAEAFQTYAKHIPGFHVLPIYGGQSYGPQLSALRRGVHVVVGTPGRVIDHLDKGSLDLSKLKTLVLDEADEMLRMGFIDDVERILQETPASRQTALFSATMPSAIRRIANTYLNQPKEVTVAAKTGTNENIRQRYWLVSGMHKLDALTRILEAENFDGMIIFSRTKLGTEELAQKLQARGFSAAAINGDIQQAQRERTVQMLKDGKIDILVATDVAARGLDVERISHVVNYDVPHDPESYTHRIGRTGRAGRSGEAILFITPREKGLLKMIERSTRQPISQLELPTIQAVNDVRIAKFKQQITDTLAEGGLELFQSLIEDFEQEHNVPAVEIAAALAKLARGDVPLLLDKKQQTQWEERPARQDFDRPDRGDRGDRFERGERFERPERGERFAKKERIARDSEPGMRTYRIEVGYQHGVKPGNIVGAIANEGGIDSKNIGRIEIFDDFTVLDMPDSLSREALEMMAGIRVAGQALRISVDGQGAPAQTSSPASAPAAKPARADKPVRAEKPAGSPLDRTVRAAAVADEVEDAPAKKKKEKPGKLSVPMSAFRVEVGRANEITPANIVGAIANETGLEAKYIGRIEIFEHHSMLELPDGMPDDMFKSLGKVWVGGAQLKISQVDRMPPESAKHTPPKKPAPGAKPKGKKY</sequence>
<dbReference type="HAMAP" id="MF_00964">
    <property type="entry name" value="DEAD_helicase_DeaD"/>
    <property type="match status" value="1"/>
</dbReference>
<evidence type="ECO:0000256" key="10">
    <source>
        <dbReference type="PROSITE-ProRule" id="PRU00552"/>
    </source>
</evidence>
<dbReference type="RefSeq" id="WP_161019695.1">
    <property type="nucleotide sequence ID" value="NZ_WWCP01000013.1"/>
</dbReference>
<dbReference type="GO" id="GO:0070417">
    <property type="term" value="P:cellular response to cold"/>
    <property type="evidence" value="ECO:0007669"/>
    <property type="project" value="InterPro"/>
</dbReference>
<name>A0A6L8MJP4_9BURK</name>
<keyword evidence="4 9" id="KW-0347">Helicase</keyword>
<feature type="region of interest" description="Disordered" evidence="11">
    <location>
        <begin position="443"/>
        <end position="482"/>
    </location>
</feature>
<feature type="domain" description="Helicase C-terminal" evidence="13">
    <location>
        <begin position="235"/>
        <end position="382"/>
    </location>
</feature>
<dbReference type="Gene3D" id="3.30.70.330">
    <property type="match status" value="2"/>
</dbReference>
<dbReference type="CDD" id="cd18787">
    <property type="entry name" value="SF2_C_DEAD"/>
    <property type="match status" value="1"/>
</dbReference>
<dbReference type="InterPro" id="IPR028618">
    <property type="entry name" value="DEAD_helicase_DeaD"/>
</dbReference>
<organism evidence="15 16">
    <name type="scientific">Duganella lactea</name>
    <dbReference type="NCBI Taxonomy" id="2692173"/>
    <lineage>
        <taxon>Bacteria</taxon>
        <taxon>Pseudomonadati</taxon>
        <taxon>Pseudomonadota</taxon>
        <taxon>Betaproteobacteria</taxon>
        <taxon>Burkholderiales</taxon>
        <taxon>Oxalobacteraceae</taxon>
        <taxon>Telluria group</taxon>
        <taxon>Duganella</taxon>
    </lineage>
</organism>
<dbReference type="Pfam" id="PF25399">
    <property type="entry name" value="DeaD_dimer"/>
    <property type="match status" value="1"/>
</dbReference>
<dbReference type="CDD" id="cd12499">
    <property type="entry name" value="RRM_EcCsdA_like"/>
    <property type="match status" value="2"/>
</dbReference>
<dbReference type="EC" id="3.6.4.13" evidence="9"/>
<dbReference type="GO" id="GO:0033592">
    <property type="term" value="F:RNA strand annealing activity"/>
    <property type="evidence" value="ECO:0007669"/>
    <property type="project" value="TreeGrafter"/>
</dbReference>
<dbReference type="Proteomes" id="UP000474565">
    <property type="component" value="Unassembled WGS sequence"/>
</dbReference>
<dbReference type="PROSITE" id="PS51192">
    <property type="entry name" value="HELICASE_ATP_BIND_1"/>
    <property type="match status" value="1"/>
</dbReference>
<dbReference type="GO" id="GO:0000027">
    <property type="term" value="P:ribosomal large subunit assembly"/>
    <property type="evidence" value="ECO:0007669"/>
    <property type="project" value="UniProtKB-UniRule"/>
</dbReference>
<evidence type="ECO:0000256" key="1">
    <source>
        <dbReference type="ARBA" id="ARBA00022490"/>
    </source>
</evidence>
<evidence type="ECO:0000313" key="16">
    <source>
        <dbReference type="Proteomes" id="UP000474565"/>
    </source>
</evidence>
<evidence type="ECO:0000256" key="9">
    <source>
        <dbReference type="HAMAP-Rule" id="MF_00964"/>
    </source>
</evidence>
<dbReference type="InterPro" id="IPR005580">
    <property type="entry name" value="DbpA/CsdA_RNA-bd_dom"/>
</dbReference>
<evidence type="ECO:0000256" key="4">
    <source>
        <dbReference type="ARBA" id="ARBA00022806"/>
    </source>
</evidence>
<dbReference type="EMBL" id="WWCP01000013">
    <property type="protein sequence ID" value="MYM82769.1"/>
    <property type="molecule type" value="Genomic_DNA"/>
</dbReference>
<gene>
    <name evidence="9" type="primary">deaD</name>
    <name evidence="9" type="synonym">csdA</name>
    <name evidence="15" type="ORF">GTP44_12475</name>
</gene>
<dbReference type="SMART" id="SM00487">
    <property type="entry name" value="DEXDc"/>
    <property type="match status" value="1"/>
</dbReference>
<dbReference type="InterPro" id="IPR011545">
    <property type="entry name" value="DEAD/DEAH_box_helicase_dom"/>
</dbReference>
<feature type="short sequence motif" description="Q motif" evidence="10">
    <location>
        <begin position="9"/>
        <end position="37"/>
    </location>
</feature>
<comment type="similarity">
    <text evidence="9">Belongs to the DEAD box helicase family. DeaD/CsdA subfamily.</text>
</comment>
<dbReference type="PANTHER" id="PTHR47963:SF8">
    <property type="entry name" value="ATP-DEPENDENT RNA HELICASE DEAD"/>
    <property type="match status" value="1"/>
</dbReference>
<dbReference type="SMART" id="SM00490">
    <property type="entry name" value="HELICc"/>
    <property type="match status" value="1"/>
</dbReference>
<reference evidence="15 16" key="1">
    <citation type="submission" date="2019-12" db="EMBL/GenBank/DDBJ databases">
        <title>Novel species isolated from a subtropical stream in China.</title>
        <authorList>
            <person name="Lu H."/>
        </authorList>
    </citation>
    <scope>NUCLEOTIDE SEQUENCE [LARGE SCALE GENOMIC DNA]</scope>
    <source>
        <strain evidence="15 16">FT50W</strain>
    </source>
</reference>
<dbReference type="PROSITE" id="PS51194">
    <property type="entry name" value="HELICASE_CTER"/>
    <property type="match status" value="1"/>
</dbReference>
<protein>
    <recommendedName>
        <fullName evidence="9">ATP-dependent RNA helicase DeaD</fullName>
        <ecNumber evidence="9">3.6.4.13</ecNumber>
    </recommendedName>
    <alternativeName>
        <fullName evidence="9">Cold-shock DEAD box protein A</fullName>
    </alternativeName>
</protein>
<dbReference type="Pfam" id="PF00270">
    <property type="entry name" value="DEAD"/>
    <property type="match status" value="1"/>
</dbReference>
<feature type="region of interest" description="Disordered" evidence="11">
    <location>
        <begin position="713"/>
        <end position="741"/>
    </location>
</feature>
<dbReference type="InterPro" id="IPR050547">
    <property type="entry name" value="DEAD_box_RNA_helicases"/>
</dbReference>
<evidence type="ECO:0000256" key="2">
    <source>
        <dbReference type="ARBA" id="ARBA00022741"/>
    </source>
</evidence>
<dbReference type="SUPFAM" id="SSF52540">
    <property type="entry name" value="P-loop containing nucleoside triphosphate hydrolases"/>
    <property type="match status" value="1"/>
</dbReference>
<dbReference type="InterPro" id="IPR014014">
    <property type="entry name" value="RNA_helicase_DEAD_Q_motif"/>
</dbReference>
<dbReference type="InterPro" id="IPR044742">
    <property type="entry name" value="DEAD/DEAH_RhlB"/>
</dbReference>